<dbReference type="EMBL" id="BKCJ011387137">
    <property type="protein sequence ID" value="GFD28612.1"/>
    <property type="molecule type" value="Genomic_DNA"/>
</dbReference>
<accession>A0A699V074</accession>
<reference evidence="1" key="1">
    <citation type="journal article" date="2019" name="Sci. Rep.">
        <title>Draft genome of Tanacetum cinerariifolium, the natural source of mosquito coil.</title>
        <authorList>
            <person name="Yamashiro T."/>
            <person name="Shiraishi A."/>
            <person name="Satake H."/>
            <person name="Nakayama K."/>
        </authorList>
    </citation>
    <scope>NUCLEOTIDE SEQUENCE</scope>
</reference>
<gene>
    <name evidence="1" type="ORF">Tci_900581</name>
</gene>
<sequence>MLKGFDREDLVALWRLVKEKFSTVVPIVDKEKALWVELKILFEQDAEDVIWKLQRYMHYPITWKFHSNCRVHQVSSTTIRHDMYLLTEKDYPLSNRVMTLMLRTKLQVREDSEMARDLVMKIFMKANQPKSKSLDTLSK</sequence>
<proteinExistence type="predicted"/>
<comment type="caution">
    <text evidence="1">The sequence shown here is derived from an EMBL/GenBank/DDBJ whole genome shotgun (WGS) entry which is preliminary data.</text>
</comment>
<protein>
    <submittedName>
        <fullName evidence="1">Uncharacterized protein</fullName>
    </submittedName>
</protein>
<dbReference type="AlphaFoldDB" id="A0A699V074"/>
<evidence type="ECO:0000313" key="1">
    <source>
        <dbReference type="EMBL" id="GFD28612.1"/>
    </source>
</evidence>
<name>A0A699V074_TANCI</name>
<organism evidence="1">
    <name type="scientific">Tanacetum cinerariifolium</name>
    <name type="common">Dalmatian daisy</name>
    <name type="synonym">Chrysanthemum cinerariifolium</name>
    <dbReference type="NCBI Taxonomy" id="118510"/>
    <lineage>
        <taxon>Eukaryota</taxon>
        <taxon>Viridiplantae</taxon>
        <taxon>Streptophyta</taxon>
        <taxon>Embryophyta</taxon>
        <taxon>Tracheophyta</taxon>
        <taxon>Spermatophyta</taxon>
        <taxon>Magnoliopsida</taxon>
        <taxon>eudicotyledons</taxon>
        <taxon>Gunneridae</taxon>
        <taxon>Pentapetalae</taxon>
        <taxon>asterids</taxon>
        <taxon>campanulids</taxon>
        <taxon>Asterales</taxon>
        <taxon>Asteraceae</taxon>
        <taxon>Asteroideae</taxon>
        <taxon>Anthemideae</taxon>
        <taxon>Anthemidinae</taxon>
        <taxon>Tanacetum</taxon>
    </lineage>
</organism>